<feature type="chain" id="PRO_5046027239" description="Secreted protein" evidence="1">
    <location>
        <begin position="19"/>
        <end position="63"/>
    </location>
</feature>
<proteinExistence type="predicted"/>
<keyword evidence="3" id="KW-1185">Reference proteome</keyword>
<protein>
    <recommendedName>
        <fullName evidence="4">Secreted protein</fullName>
    </recommendedName>
</protein>
<evidence type="ECO:0000313" key="2">
    <source>
        <dbReference type="EMBL" id="KAK8941644.1"/>
    </source>
</evidence>
<feature type="signal peptide" evidence="1">
    <location>
        <begin position="1"/>
        <end position="18"/>
    </location>
</feature>
<sequence length="63" mass="6962">MWRSWNFYAASYLALCATALNHIDEFLLPKGVQGGKNACCERYEAGKVVPFFQASPLQGPHGT</sequence>
<evidence type="ECO:0008006" key="4">
    <source>
        <dbReference type="Google" id="ProtNLM"/>
    </source>
</evidence>
<gene>
    <name evidence="2" type="ORF">KSP40_PGU010338</name>
</gene>
<keyword evidence="1" id="KW-0732">Signal</keyword>
<evidence type="ECO:0000256" key="1">
    <source>
        <dbReference type="SAM" id="SignalP"/>
    </source>
</evidence>
<accession>A0ABR2LHL0</accession>
<name>A0ABR2LHL0_9ASPA</name>
<dbReference type="Proteomes" id="UP001412067">
    <property type="component" value="Unassembled WGS sequence"/>
</dbReference>
<dbReference type="EMBL" id="JBBWWR010000019">
    <property type="protein sequence ID" value="KAK8941644.1"/>
    <property type="molecule type" value="Genomic_DNA"/>
</dbReference>
<comment type="caution">
    <text evidence="2">The sequence shown here is derived from an EMBL/GenBank/DDBJ whole genome shotgun (WGS) entry which is preliminary data.</text>
</comment>
<reference evidence="2 3" key="1">
    <citation type="journal article" date="2022" name="Nat. Plants">
        <title>Genomes of leafy and leafless Platanthera orchids illuminate the evolution of mycoheterotrophy.</title>
        <authorList>
            <person name="Li M.H."/>
            <person name="Liu K.W."/>
            <person name="Li Z."/>
            <person name="Lu H.C."/>
            <person name="Ye Q.L."/>
            <person name="Zhang D."/>
            <person name="Wang J.Y."/>
            <person name="Li Y.F."/>
            <person name="Zhong Z.M."/>
            <person name="Liu X."/>
            <person name="Yu X."/>
            <person name="Liu D.K."/>
            <person name="Tu X.D."/>
            <person name="Liu B."/>
            <person name="Hao Y."/>
            <person name="Liao X.Y."/>
            <person name="Jiang Y.T."/>
            <person name="Sun W.H."/>
            <person name="Chen J."/>
            <person name="Chen Y.Q."/>
            <person name="Ai Y."/>
            <person name="Zhai J.W."/>
            <person name="Wu S.S."/>
            <person name="Zhou Z."/>
            <person name="Hsiao Y.Y."/>
            <person name="Wu W.L."/>
            <person name="Chen Y.Y."/>
            <person name="Lin Y.F."/>
            <person name="Hsu J.L."/>
            <person name="Li C.Y."/>
            <person name="Wang Z.W."/>
            <person name="Zhao X."/>
            <person name="Zhong W.Y."/>
            <person name="Ma X.K."/>
            <person name="Ma L."/>
            <person name="Huang J."/>
            <person name="Chen G.Z."/>
            <person name="Huang M.Z."/>
            <person name="Huang L."/>
            <person name="Peng D.H."/>
            <person name="Luo Y.B."/>
            <person name="Zou S.Q."/>
            <person name="Chen S.P."/>
            <person name="Lan S."/>
            <person name="Tsai W.C."/>
            <person name="Van de Peer Y."/>
            <person name="Liu Z.J."/>
        </authorList>
    </citation>
    <scope>NUCLEOTIDE SEQUENCE [LARGE SCALE GENOMIC DNA]</scope>
    <source>
        <strain evidence="2">Lor288</strain>
    </source>
</reference>
<evidence type="ECO:0000313" key="3">
    <source>
        <dbReference type="Proteomes" id="UP001412067"/>
    </source>
</evidence>
<organism evidence="2 3">
    <name type="scientific">Platanthera guangdongensis</name>
    <dbReference type="NCBI Taxonomy" id="2320717"/>
    <lineage>
        <taxon>Eukaryota</taxon>
        <taxon>Viridiplantae</taxon>
        <taxon>Streptophyta</taxon>
        <taxon>Embryophyta</taxon>
        <taxon>Tracheophyta</taxon>
        <taxon>Spermatophyta</taxon>
        <taxon>Magnoliopsida</taxon>
        <taxon>Liliopsida</taxon>
        <taxon>Asparagales</taxon>
        <taxon>Orchidaceae</taxon>
        <taxon>Orchidoideae</taxon>
        <taxon>Orchideae</taxon>
        <taxon>Orchidinae</taxon>
        <taxon>Platanthera</taxon>
    </lineage>
</organism>